<evidence type="ECO:0000313" key="3">
    <source>
        <dbReference type="EMBL" id="KIJ60321.1"/>
    </source>
</evidence>
<evidence type="ECO:0000259" key="2">
    <source>
        <dbReference type="Pfam" id="PF20400"/>
    </source>
</evidence>
<dbReference type="AlphaFoldDB" id="A0A0C9WA75"/>
<proteinExistence type="predicted"/>
<evidence type="ECO:0000313" key="4">
    <source>
        <dbReference type="Proteomes" id="UP000053820"/>
    </source>
</evidence>
<feature type="region of interest" description="Disordered" evidence="1">
    <location>
        <begin position="48"/>
        <end position="67"/>
    </location>
</feature>
<organism evidence="3 4">
    <name type="scientific">Hydnomerulius pinastri MD-312</name>
    <dbReference type="NCBI Taxonomy" id="994086"/>
    <lineage>
        <taxon>Eukaryota</taxon>
        <taxon>Fungi</taxon>
        <taxon>Dikarya</taxon>
        <taxon>Basidiomycota</taxon>
        <taxon>Agaricomycotina</taxon>
        <taxon>Agaricomycetes</taxon>
        <taxon>Agaricomycetidae</taxon>
        <taxon>Boletales</taxon>
        <taxon>Boletales incertae sedis</taxon>
        <taxon>Leucogyrophana</taxon>
    </lineage>
</organism>
<dbReference type="Proteomes" id="UP000053820">
    <property type="component" value="Unassembled WGS sequence"/>
</dbReference>
<name>A0A0C9WA75_9AGAM</name>
<gene>
    <name evidence="3" type="ORF">HYDPIDRAFT_32291</name>
</gene>
<feature type="domain" description="SLM1/RGC1-like BAR-like" evidence="2">
    <location>
        <begin position="4"/>
        <end position="130"/>
    </location>
</feature>
<keyword evidence="4" id="KW-1185">Reference proteome</keyword>
<protein>
    <recommendedName>
        <fullName evidence="2">SLM1/RGC1-like BAR-like domain-containing protein</fullName>
    </recommendedName>
</protein>
<dbReference type="EMBL" id="KN839873">
    <property type="protein sequence ID" value="KIJ60321.1"/>
    <property type="molecule type" value="Genomic_DNA"/>
</dbReference>
<accession>A0A0C9WA75</accession>
<sequence>MFTIIYAIKRESLWTSREHANLGRTIGCSIAQQLQKPRTEIKVRVKNVENGTGTKQRALGENDRRPRDQHRCLQGYVQERYQYPVISSALVDSIQPALARSYVANVVACQDHEENALQKLNVIMQQDSTPLRGGHGLRCPVRDQWQSRMSLSVHLVSPRETNGLACA</sequence>
<reference evidence="3 4" key="1">
    <citation type="submission" date="2014-04" db="EMBL/GenBank/DDBJ databases">
        <title>Evolutionary Origins and Diversification of the Mycorrhizal Mutualists.</title>
        <authorList>
            <consortium name="DOE Joint Genome Institute"/>
            <consortium name="Mycorrhizal Genomics Consortium"/>
            <person name="Kohler A."/>
            <person name="Kuo A."/>
            <person name="Nagy L.G."/>
            <person name="Floudas D."/>
            <person name="Copeland A."/>
            <person name="Barry K.W."/>
            <person name="Cichocki N."/>
            <person name="Veneault-Fourrey C."/>
            <person name="LaButti K."/>
            <person name="Lindquist E.A."/>
            <person name="Lipzen A."/>
            <person name="Lundell T."/>
            <person name="Morin E."/>
            <person name="Murat C."/>
            <person name="Riley R."/>
            <person name="Ohm R."/>
            <person name="Sun H."/>
            <person name="Tunlid A."/>
            <person name="Henrissat B."/>
            <person name="Grigoriev I.V."/>
            <person name="Hibbett D.S."/>
            <person name="Martin F."/>
        </authorList>
    </citation>
    <scope>NUCLEOTIDE SEQUENCE [LARGE SCALE GENOMIC DNA]</scope>
    <source>
        <strain evidence="3 4">MD-312</strain>
    </source>
</reference>
<dbReference type="InterPro" id="IPR046868">
    <property type="entry name" value="BAR_4"/>
</dbReference>
<dbReference type="Pfam" id="PF20400">
    <property type="entry name" value="BAR_4"/>
    <property type="match status" value="1"/>
</dbReference>
<dbReference type="OrthoDB" id="5598057at2759"/>
<dbReference type="HOGENOM" id="CLU_1594755_0_0_1"/>
<feature type="compositionally biased region" description="Basic and acidic residues" evidence="1">
    <location>
        <begin position="58"/>
        <end position="67"/>
    </location>
</feature>
<evidence type="ECO:0000256" key="1">
    <source>
        <dbReference type="SAM" id="MobiDB-lite"/>
    </source>
</evidence>